<dbReference type="AlphaFoldDB" id="A0A4R7D3F1"/>
<dbReference type="GO" id="GO:0050313">
    <property type="term" value="F:sulfur dioxygenase activity"/>
    <property type="evidence" value="ECO:0007669"/>
    <property type="project" value="InterPro"/>
</dbReference>
<dbReference type="SMART" id="SM00849">
    <property type="entry name" value="Lactamase_B"/>
    <property type="match status" value="1"/>
</dbReference>
<name>A0A4R7D3F1_9FLAO</name>
<dbReference type="EMBL" id="SNZW01000015">
    <property type="protein sequence ID" value="TDS14145.1"/>
    <property type="molecule type" value="Genomic_DNA"/>
</dbReference>
<dbReference type="PANTHER" id="PTHR43084:SF1">
    <property type="entry name" value="PERSULFIDE DIOXYGENASE ETHE1, MITOCHONDRIAL"/>
    <property type="match status" value="1"/>
</dbReference>
<dbReference type="SMART" id="SM00450">
    <property type="entry name" value="RHOD"/>
    <property type="match status" value="1"/>
</dbReference>
<dbReference type="SUPFAM" id="SSF56281">
    <property type="entry name" value="Metallo-hydrolase/oxidoreductase"/>
    <property type="match status" value="1"/>
</dbReference>
<proteinExistence type="predicted"/>
<evidence type="ECO:0000313" key="4">
    <source>
        <dbReference type="Proteomes" id="UP000295274"/>
    </source>
</evidence>
<dbReference type="CDD" id="cd07724">
    <property type="entry name" value="POD-like_MBL-fold"/>
    <property type="match status" value="1"/>
</dbReference>
<comment type="caution">
    <text evidence="3">The sequence shown here is derived from an EMBL/GenBank/DDBJ whole genome shotgun (WGS) entry which is preliminary data.</text>
</comment>
<keyword evidence="1" id="KW-0479">Metal-binding</keyword>
<dbReference type="OrthoDB" id="9784009at2"/>
<dbReference type="SUPFAM" id="SSF52821">
    <property type="entry name" value="Rhodanese/Cell cycle control phosphatase"/>
    <property type="match status" value="2"/>
</dbReference>
<dbReference type="PANTHER" id="PTHR43084">
    <property type="entry name" value="PERSULFIDE DIOXYGENASE ETHE1"/>
    <property type="match status" value="1"/>
</dbReference>
<dbReference type="InterPro" id="IPR044528">
    <property type="entry name" value="POD-like_MBL-fold"/>
</dbReference>
<dbReference type="InterPro" id="IPR036873">
    <property type="entry name" value="Rhodanese-like_dom_sf"/>
</dbReference>
<dbReference type="InterPro" id="IPR001763">
    <property type="entry name" value="Rhodanese-like_dom"/>
</dbReference>
<sequence length="446" mass="50368">MIIKQFEDKPLAHYSYAILSENKIALVDPSRDPLPYYKFAEENKAKIVAIFETHPHADFVSGHLQIHKETDAVIYVSKLVVADYPHVTFDDGDELNMNNVTFTAINTPGHSPDGITIVAKDKNSKQAIFTGDTLFIGDVGRPDLREKAGNMKAKREQLAKDMYHTMQNKFNHLSDDTLVYPAHGAGSLCGKNMSSDSSSTLGNERIGNWAFKNLTEEEFVAHILKDQPFIPSYFGFDVDINKNGAVKFESSIADIPFHMHSSKVEEDILIIDTRDQEVFKNNHLPNAINIMARNNDDKIETWLGSIVEPKEPFYLVISSISKRQEIIARIAKIGYESQIKGIITMPFIDLEHSDEFVYTDFDKNKANYTIVDIRNKSEFNETKFFDDAINIPLNQLRDHINEIPTDKPIVVHCAGGYRSAAGSSIVSKEIENAKVYDLGEKINNYK</sequence>
<feature type="domain" description="Rhodanese" evidence="2">
    <location>
        <begin position="364"/>
        <end position="443"/>
    </location>
</feature>
<dbReference type="GO" id="GO:0006749">
    <property type="term" value="P:glutathione metabolic process"/>
    <property type="evidence" value="ECO:0007669"/>
    <property type="project" value="InterPro"/>
</dbReference>
<evidence type="ECO:0000313" key="3">
    <source>
        <dbReference type="EMBL" id="TDS14145.1"/>
    </source>
</evidence>
<dbReference type="InterPro" id="IPR036866">
    <property type="entry name" value="RibonucZ/Hydroxyglut_hydro"/>
</dbReference>
<dbReference type="Pfam" id="PF00753">
    <property type="entry name" value="Lactamase_B"/>
    <property type="match status" value="1"/>
</dbReference>
<dbReference type="InterPro" id="IPR051682">
    <property type="entry name" value="Mito_Persulfide_Diox"/>
</dbReference>
<dbReference type="Proteomes" id="UP000295274">
    <property type="component" value="Unassembled WGS sequence"/>
</dbReference>
<protein>
    <submittedName>
        <fullName evidence="3">Glyoxylase-like metal-dependent hydrolase (Beta-lactamase superfamily II)</fullName>
    </submittedName>
</protein>
<dbReference type="FunFam" id="3.60.15.10:FF:000030">
    <property type="entry name" value="Metallo-beta-lactamase family protein"/>
    <property type="match status" value="1"/>
</dbReference>
<dbReference type="Gene3D" id="3.40.250.10">
    <property type="entry name" value="Rhodanese-like domain"/>
    <property type="match status" value="2"/>
</dbReference>
<accession>A0A4R7D3F1</accession>
<dbReference type="PROSITE" id="PS50206">
    <property type="entry name" value="RHODANESE_3"/>
    <property type="match status" value="2"/>
</dbReference>
<feature type="domain" description="Rhodanese" evidence="2">
    <location>
        <begin position="264"/>
        <end position="332"/>
    </location>
</feature>
<dbReference type="GO" id="GO:0016787">
    <property type="term" value="F:hydrolase activity"/>
    <property type="evidence" value="ECO:0007669"/>
    <property type="project" value="UniProtKB-KW"/>
</dbReference>
<dbReference type="InterPro" id="IPR001279">
    <property type="entry name" value="Metallo-B-lactamas"/>
</dbReference>
<dbReference type="Gene3D" id="3.60.15.10">
    <property type="entry name" value="Ribonuclease Z/Hydroxyacylglutathione hydrolase-like"/>
    <property type="match status" value="1"/>
</dbReference>
<dbReference type="Pfam" id="PF00581">
    <property type="entry name" value="Rhodanese"/>
    <property type="match status" value="2"/>
</dbReference>
<organism evidence="3 4">
    <name type="scientific">Maribacter caenipelagi</name>
    <dbReference type="NCBI Taxonomy" id="1447781"/>
    <lineage>
        <taxon>Bacteria</taxon>
        <taxon>Pseudomonadati</taxon>
        <taxon>Bacteroidota</taxon>
        <taxon>Flavobacteriia</taxon>
        <taxon>Flavobacteriales</taxon>
        <taxon>Flavobacteriaceae</taxon>
        <taxon>Maribacter</taxon>
    </lineage>
</organism>
<keyword evidence="4" id="KW-1185">Reference proteome</keyword>
<dbReference type="RefSeq" id="WP_133673189.1">
    <property type="nucleotide sequence ID" value="NZ_SNZW01000015.1"/>
</dbReference>
<dbReference type="GO" id="GO:0070813">
    <property type="term" value="P:hydrogen sulfide metabolic process"/>
    <property type="evidence" value="ECO:0007669"/>
    <property type="project" value="TreeGrafter"/>
</dbReference>
<keyword evidence="3" id="KW-0378">Hydrolase</keyword>
<evidence type="ECO:0000259" key="2">
    <source>
        <dbReference type="PROSITE" id="PS50206"/>
    </source>
</evidence>
<gene>
    <name evidence="3" type="ORF">DFQ03_2216</name>
</gene>
<dbReference type="GO" id="GO:0046872">
    <property type="term" value="F:metal ion binding"/>
    <property type="evidence" value="ECO:0007669"/>
    <property type="project" value="UniProtKB-KW"/>
</dbReference>
<evidence type="ECO:0000256" key="1">
    <source>
        <dbReference type="ARBA" id="ARBA00022723"/>
    </source>
</evidence>
<reference evidence="3 4" key="1">
    <citation type="submission" date="2019-03" db="EMBL/GenBank/DDBJ databases">
        <title>Genomic Encyclopedia of Type Strains, Phase III (KMG-III): the genomes of soil and plant-associated and newly described type strains.</title>
        <authorList>
            <person name="Whitman W."/>
        </authorList>
    </citation>
    <scope>NUCLEOTIDE SEQUENCE [LARGE SCALE GENOMIC DNA]</scope>
    <source>
        <strain evidence="3 4">CECT 8455</strain>
    </source>
</reference>